<feature type="compositionally biased region" description="Gly residues" evidence="1">
    <location>
        <begin position="234"/>
        <end position="266"/>
    </location>
</feature>
<comment type="caution">
    <text evidence="4">The sequence shown here is derived from an EMBL/GenBank/DDBJ whole genome shotgun (WGS) entry which is preliminary data.</text>
</comment>
<protein>
    <recommendedName>
        <fullName evidence="3">DUF6801 domain-containing protein</fullName>
    </recommendedName>
</protein>
<reference evidence="4" key="1">
    <citation type="submission" date="2024-05" db="EMBL/GenBank/DDBJ databases">
        <title>30 novel species of actinomycetes from the DSMZ collection.</title>
        <authorList>
            <person name="Nouioui I."/>
        </authorList>
    </citation>
    <scope>NUCLEOTIDE SEQUENCE</scope>
    <source>
        <strain evidence="4">DSM 41527</strain>
    </source>
</reference>
<dbReference type="RefSeq" id="WP_311626596.1">
    <property type="nucleotide sequence ID" value="NZ_JAVRFE010000047.1"/>
</dbReference>
<dbReference type="EMBL" id="JAVRFE010000047">
    <property type="protein sequence ID" value="MDT0459580.1"/>
    <property type="molecule type" value="Genomic_DNA"/>
</dbReference>
<organism evidence="4 5">
    <name type="scientific">Streptomyces mooreae</name>
    <dbReference type="NCBI Taxonomy" id="3075523"/>
    <lineage>
        <taxon>Bacteria</taxon>
        <taxon>Bacillati</taxon>
        <taxon>Actinomycetota</taxon>
        <taxon>Actinomycetes</taxon>
        <taxon>Kitasatosporales</taxon>
        <taxon>Streptomycetaceae</taxon>
        <taxon>Streptomyces</taxon>
    </lineage>
</organism>
<dbReference type="Pfam" id="PF20611">
    <property type="entry name" value="DUF6801"/>
    <property type="match status" value="1"/>
</dbReference>
<feature type="compositionally biased region" description="Basic and acidic residues" evidence="1">
    <location>
        <begin position="322"/>
        <end position="332"/>
    </location>
</feature>
<evidence type="ECO:0000313" key="4">
    <source>
        <dbReference type="EMBL" id="MDT0459580.1"/>
    </source>
</evidence>
<feature type="region of interest" description="Disordered" evidence="1">
    <location>
        <begin position="216"/>
        <end position="334"/>
    </location>
</feature>
<keyword evidence="2" id="KW-0812">Transmembrane</keyword>
<feature type="compositionally biased region" description="Low complexity" evidence="1">
    <location>
        <begin position="267"/>
        <end position="297"/>
    </location>
</feature>
<keyword evidence="2" id="KW-1133">Transmembrane helix</keyword>
<keyword evidence="2" id="KW-0472">Membrane</keyword>
<keyword evidence="5" id="KW-1185">Reference proteome</keyword>
<accession>A0ABU2TFC5</accession>
<evidence type="ECO:0000259" key="3">
    <source>
        <dbReference type="Pfam" id="PF20611"/>
    </source>
</evidence>
<name>A0ABU2TFC5_9ACTN</name>
<dbReference type="Proteomes" id="UP001180551">
    <property type="component" value="Unassembled WGS sequence"/>
</dbReference>
<proteinExistence type="predicted"/>
<feature type="transmembrane region" description="Helical" evidence="2">
    <location>
        <begin position="334"/>
        <end position="354"/>
    </location>
</feature>
<feature type="compositionally biased region" description="Low complexity" evidence="1">
    <location>
        <begin position="217"/>
        <end position="233"/>
    </location>
</feature>
<gene>
    <name evidence="4" type="ORF">RM550_28350</name>
</gene>
<sequence>MRAEGGTARGGARTYGTGAAALGAAGAMTAALGIVAAWGTAPATARPVSIELRYTCAFRGIGTVPVTMRVGTDLPGSLEAGRSSPRAAVNGVATVDASFTGLAPLVGATTLEGSVDGTADVSAPQVDRRLSVPMLIPRTPIPASGAFDMSAKGTAPAVTFTRPGNAKVTVGDLGLHLTPRDAHGNLTQVGTMNAACTVDPGQNTVLHSLVVTKAVKPTGTVTGPGPGETRPGPGETGPGRATGTGQGTGPGTGADGSGSGTSGGSDAGTRPGAGAARSTSRTTATPNPSPSTTGSVPPRSPSPSPGAPTVGTPRNDPTSTPDGKHGAPDPRHPVALTLGVLVTGTAAALAGLGARRRKRRADD</sequence>
<feature type="domain" description="DUF6801" evidence="3">
    <location>
        <begin position="53"/>
        <end position="206"/>
    </location>
</feature>
<evidence type="ECO:0000313" key="5">
    <source>
        <dbReference type="Proteomes" id="UP001180551"/>
    </source>
</evidence>
<dbReference type="InterPro" id="IPR046542">
    <property type="entry name" value="DUF6801"/>
</dbReference>
<evidence type="ECO:0000256" key="2">
    <source>
        <dbReference type="SAM" id="Phobius"/>
    </source>
</evidence>
<evidence type="ECO:0000256" key="1">
    <source>
        <dbReference type="SAM" id="MobiDB-lite"/>
    </source>
</evidence>